<dbReference type="InterPro" id="IPR027417">
    <property type="entry name" value="P-loop_NTPase"/>
</dbReference>
<dbReference type="Gene3D" id="1.10.8.60">
    <property type="match status" value="1"/>
</dbReference>
<keyword evidence="3" id="KW-0067">ATP-binding</keyword>
<feature type="compositionally biased region" description="Basic and acidic residues" evidence="6">
    <location>
        <begin position="1226"/>
        <end position="1239"/>
    </location>
</feature>
<dbReference type="CDD" id="cd05528">
    <property type="entry name" value="Bromo_AAA"/>
    <property type="match status" value="1"/>
</dbReference>
<protein>
    <recommendedName>
        <fullName evidence="7">Bromo domain-containing protein</fullName>
    </recommendedName>
</protein>
<feature type="compositionally biased region" description="Basic residues" evidence="6">
    <location>
        <begin position="443"/>
        <end position="452"/>
    </location>
</feature>
<feature type="compositionally biased region" description="Basic residues" evidence="6">
    <location>
        <begin position="415"/>
        <end position="426"/>
    </location>
</feature>
<comment type="similarity">
    <text evidence="1">Belongs to the AAA ATPase family.</text>
</comment>
<evidence type="ECO:0000256" key="1">
    <source>
        <dbReference type="ARBA" id="ARBA00006914"/>
    </source>
</evidence>
<evidence type="ECO:0000256" key="2">
    <source>
        <dbReference type="ARBA" id="ARBA00022741"/>
    </source>
</evidence>
<dbReference type="GO" id="GO:0006337">
    <property type="term" value="P:nucleosome disassembly"/>
    <property type="evidence" value="ECO:0007669"/>
    <property type="project" value="TreeGrafter"/>
</dbReference>
<keyword evidence="2" id="KW-0547">Nucleotide-binding</keyword>
<dbReference type="GO" id="GO:0006334">
    <property type="term" value="P:nucleosome assembly"/>
    <property type="evidence" value="ECO:0007669"/>
    <property type="project" value="TreeGrafter"/>
</dbReference>
<feature type="compositionally biased region" description="Basic residues" evidence="6">
    <location>
        <begin position="1174"/>
        <end position="1193"/>
    </location>
</feature>
<comment type="caution">
    <text evidence="8">The sequence shown here is derived from an EMBL/GenBank/DDBJ whole genome shotgun (WGS) entry which is preliminary data.</text>
</comment>
<dbReference type="PROSITE" id="PS50014">
    <property type="entry name" value="BROMODOMAIN_2"/>
    <property type="match status" value="1"/>
</dbReference>
<dbReference type="InterPro" id="IPR003593">
    <property type="entry name" value="AAA+_ATPase"/>
</dbReference>
<dbReference type="SMART" id="SM00297">
    <property type="entry name" value="BROMO"/>
    <property type="match status" value="1"/>
</dbReference>
<feature type="domain" description="Bromo" evidence="7">
    <location>
        <begin position="1008"/>
        <end position="1078"/>
    </location>
</feature>
<dbReference type="SUPFAM" id="SSF52540">
    <property type="entry name" value="P-loop containing nucleoside triphosphate hydrolases"/>
    <property type="match status" value="2"/>
</dbReference>
<dbReference type="InterPro" id="IPR036427">
    <property type="entry name" value="Bromodomain-like_sf"/>
</dbReference>
<dbReference type="PANTHER" id="PTHR23069:SF0">
    <property type="entry name" value="TAT-BINDING HOMOLOG 7"/>
    <property type="match status" value="1"/>
</dbReference>
<dbReference type="PRINTS" id="PR00503">
    <property type="entry name" value="BROMODOMAIN"/>
</dbReference>
<feature type="compositionally biased region" description="Acidic residues" evidence="6">
    <location>
        <begin position="37"/>
        <end position="54"/>
    </location>
</feature>
<organism evidence="8 9">
    <name type="scientific">Rhynchophorus ferrugineus</name>
    <name type="common">Red palm weevil</name>
    <name type="synonym">Curculio ferrugineus</name>
    <dbReference type="NCBI Taxonomy" id="354439"/>
    <lineage>
        <taxon>Eukaryota</taxon>
        <taxon>Metazoa</taxon>
        <taxon>Ecdysozoa</taxon>
        <taxon>Arthropoda</taxon>
        <taxon>Hexapoda</taxon>
        <taxon>Insecta</taxon>
        <taxon>Pterygota</taxon>
        <taxon>Neoptera</taxon>
        <taxon>Endopterygota</taxon>
        <taxon>Coleoptera</taxon>
        <taxon>Polyphaga</taxon>
        <taxon>Cucujiformia</taxon>
        <taxon>Curculionidae</taxon>
        <taxon>Dryophthorinae</taxon>
        <taxon>Rhynchophorus</taxon>
    </lineage>
</organism>
<dbReference type="Gene3D" id="3.40.50.300">
    <property type="entry name" value="P-loop containing nucleotide triphosphate hydrolases"/>
    <property type="match status" value="1"/>
</dbReference>
<dbReference type="GO" id="GO:0005524">
    <property type="term" value="F:ATP binding"/>
    <property type="evidence" value="ECO:0007669"/>
    <property type="project" value="UniProtKB-KW"/>
</dbReference>
<accession>A0A834MKX9</accession>
<dbReference type="PANTHER" id="PTHR23069">
    <property type="entry name" value="AAA DOMAIN-CONTAINING"/>
    <property type="match status" value="1"/>
</dbReference>
<feature type="region of interest" description="Disordered" evidence="6">
    <location>
        <begin position="1"/>
        <end position="79"/>
    </location>
</feature>
<dbReference type="SUPFAM" id="SSF47370">
    <property type="entry name" value="Bromodomain"/>
    <property type="match status" value="1"/>
</dbReference>
<feature type="region of interest" description="Disordered" evidence="6">
    <location>
        <begin position="261"/>
        <end position="469"/>
    </location>
</feature>
<feature type="compositionally biased region" description="Basic residues" evidence="6">
    <location>
        <begin position="351"/>
        <end position="363"/>
    </location>
</feature>
<dbReference type="GO" id="GO:0016887">
    <property type="term" value="F:ATP hydrolysis activity"/>
    <property type="evidence" value="ECO:0007669"/>
    <property type="project" value="InterPro"/>
</dbReference>
<dbReference type="GO" id="GO:0042393">
    <property type="term" value="F:histone binding"/>
    <property type="evidence" value="ECO:0007669"/>
    <property type="project" value="TreeGrafter"/>
</dbReference>
<keyword evidence="9" id="KW-1185">Reference proteome</keyword>
<evidence type="ECO:0000259" key="7">
    <source>
        <dbReference type="PROSITE" id="PS50014"/>
    </source>
</evidence>
<dbReference type="GO" id="GO:0045815">
    <property type="term" value="P:transcription initiation-coupled chromatin remodeling"/>
    <property type="evidence" value="ECO:0007669"/>
    <property type="project" value="TreeGrafter"/>
</dbReference>
<dbReference type="SMART" id="SM00382">
    <property type="entry name" value="AAA"/>
    <property type="match status" value="1"/>
</dbReference>
<dbReference type="InterPro" id="IPR003959">
    <property type="entry name" value="ATPase_AAA_core"/>
</dbReference>
<dbReference type="FunFam" id="3.40.50.300:FF:000061">
    <property type="entry name" value="ATPase family, AAA domain-containing 2"/>
    <property type="match status" value="1"/>
</dbReference>
<evidence type="ECO:0000256" key="3">
    <source>
        <dbReference type="ARBA" id="ARBA00022840"/>
    </source>
</evidence>
<proteinExistence type="inferred from homology"/>
<dbReference type="InterPro" id="IPR045199">
    <property type="entry name" value="ATAD2-like"/>
</dbReference>
<evidence type="ECO:0000256" key="5">
    <source>
        <dbReference type="PROSITE-ProRule" id="PRU00035"/>
    </source>
</evidence>
<dbReference type="PROSITE" id="PS00674">
    <property type="entry name" value="AAA"/>
    <property type="match status" value="1"/>
</dbReference>
<dbReference type="GO" id="GO:0003682">
    <property type="term" value="F:chromatin binding"/>
    <property type="evidence" value="ECO:0007669"/>
    <property type="project" value="TreeGrafter"/>
</dbReference>
<reference evidence="8" key="1">
    <citation type="submission" date="2020-08" db="EMBL/GenBank/DDBJ databases">
        <title>Genome sequencing and assembly of the red palm weevil Rhynchophorus ferrugineus.</title>
        <authorList>
            <person name="Dias G.B."/>
            <person name="Bergman C.M."/>
            <person name="Manee M."/>
        </authorList>
    </citation>
    <scope>NUCLEOTIDE SEQUENCE</scope>
    <source>
        <strain evidence="8">AA-2017</strain>
        <tissue evidence="8">Whole larva</tissue>
    </source>
</reference>
<sequence>MVNTRRMESIGSPTTRPHRTRGASKLEEQDTGSSSEKEEEGEESDSEKSEDDTSSDSPSVKPQRQLRKKGSSKVSTKVVSIRRNFKRNFQDHSVGSSHKTISLQRSSLAVYAKRKMTDEMEISNTNFSDDEFYSNSRSHRSNRLMKKNRMLRRTALSLRPISQKCYADHSPIHFDSDSDVLKRSTRKRNMSWLADSQMHKVGYPNLNIGYSEEDSRDAVDDHENVEIPQRVTRYSNRRRIVKPSYYYEEYEEGSDIRKSNRTIKRERRTRLSESNKTTKEDVNSTKTVDNDKIIKEEPHEETTGEDNDTKSSKENDDVKSVQEDKNKDMTKQNNSEKKDESSDSDVDQRTRTLKRRVGRPSRVRIREEMDGRKKVIDTSSETEEEGRTYSLRNRAPKPTPKTMQTSVLRNERREMRSRKRYTRRRRDSSSSDSSSSTSDRCRKPSKTPKSPHSKNEKMRSGAGGSAILPIKPETLDRSVTFNSIGGLDAHIQCLKEMILLPMMYPEVFHKFQIQPPRGVLFHGPPGTGKTLISRALANECSFGTQKVSFFLRKGADLLSKWIGESERQLRLLFEQAAEMKPSIIFFDELDGLAPVRSSRQDQVHASIVSTLLALMDGLSDRGKVIVIGATNRIDAIDPALRRPGRFDRELYFPLPSKSEREEILKVHISSWNKPPSTDLLGYLAENTVGYCGSDLRALCSEAVIQSFRRTYPQVYNSEHKLLLDPENVMVEKVDFLRAKSMITPASHRVVSGLGKKLIPILQPILGSVIKDVLGVLETSFPHGFNPLLAKVKLSASIRPAQLLITGDGAEHGQTNHVAPAILFKMEHIHSYMLDLTTLFREPGRTAEDACIQVFNEAKRNLPSIIYIPSIDHWWDLVSETVRAILLSQLASVDPNIPLLFLTTSDIVYDNLPEQLKGVFSQYRNEVFEIKPPVTEARRLFFKPLIIDSSLQPPRATRERPNTPPQLPRAPTPPPPPLSEEDARKLYETEEHTLRELRIFLRDMCKKLANNKLFFMFTKPVDTKEVPDYTEIIKQPMDLETMMTKVDFHLYECAKDFLTDIDLICQNALEYNPAKSSADKQIRHRACSLRDYAYTLIKTEMDSDFEDKCQDIKVKRKKRNACTSKYLPPYIITPDGNNLDLDIEQDQKEEPSESVMDEDPPKINGKVMERNRISPNRKRKFNWQHGYVKKKKKPKLDSTQGSLNKSKEKNSSDESKENDPDSSTVEVHNKSKLTESDNSRNSDVTTALTINCDTAKIDLPCNSARSPTRRLSLLMSPSELLDSPLYFDDVDQALNENASNKTLMKVECSEAELEKVLDNTIKFTDGFPLSDLLDLYNQFSNIIKRFSKNGARQNLPKELTKELLRFKKAKSVVAASHSNSS</sequence>
<dbReference type="InterPro" id="IPR018359">
    <property type="entry name" value="Bromodomain_CS"/>
</dbReference>
<dbReference type="Proteomes" id="UP000625711">
    <property type="component" value="Unassembled WGS sequence"/>
</dbReference>
<dbReference type="GO" id="GO:0005634">
    <property type="term" value="C:nucleus"/>
    <property type="evidence" value="ECO:0007669"/>
    <property type="project" value="TreeGrafter"/>
</dbReference>
<feature type="compositionally biased region" description="Basic and acidic residues" evidence="6">
    <location>
        <begin position="364"/>
        <end position="376"/>
    </location>
</feature>
<dbReference type="InterPro" id="IPR041569">
    <property type="entry name" value="AAA_lid_3"/>
</dbReference>
<dbReference type="PROSITE" id="PS00633">
    <property type="entry name" value="BROMODOMAIN_1"/>
    <property type="match status" value="1"/>
</dbReference>
<dbReference type="EMBL" id="JAACXV010000085">
    <property type="protein sequence ID" value="KAF7283950.1"/>
    <property type="molecule type" value="Genomic_DNA"/>
</dbReference>
<evidence type="ECO:0000256" key="6">
    <source>
        <dbReference type="SAM" id="MobiDB-lite"/>
    </source>
</evidence>
<evidence type="ECO:0000313" key="8">
    <source>
        <dbReference type="EMBL" id="KAF7283950.1"/>
    </source>
</evidence>
<dbReference type="InterPro" id="IPR003960">
    <property type="entry name" value="ATPase_AAA_CS"/>
</dbReference>
<gene>
    <name evidence="8" type="ORF">GWI33_022776</name>
</gene>
<dbReference type="Pfam" id="PF00004">
    <property type="entry name" value="AAA"/>
    <property type="match status" value="1"/>
</dbReference>
<dbReference type="Pfam" id="PF00439">
    <property type="entry name" value="Bromodomain"/>
    <property type="match status" value="1"/>
</dbReference>
<feature type="region of interest" description="Disordered" evidence="6">
    <location>
        <begin position="952"/>
        <end position="980"/>
    </location>
</feature>
<dbReference type="Gene3D" id="1.20.920.10">
    <property type="entry name" value="Bromodomain-like"/>
    <property type="match status" value="1"/>
</dbReference>
<feature type="compositionally biased region" description="Basic and acidic residues" evidence="6">
    <location>
        <begin position="269"/>
        <end position="350"/>
    </location>
</feature>
<name>A0A834MKX9_RHYFE</name>
<feature type="compositionally biased region" description="Basic and acidic residues" evidence="6">
    <location>
        <begin position="1204"/>
        <end position="1218"/>
    </location>
</feature>
<dbReference type="Pfam" id="PF17862">
    <property type="entry name" value="AAA_lid_3"/>
    <property type="match status" value="1"/>
</dbReference>
<dbReference type="OrthoDB" id="5421at2759"/>
<dbReference type="InterPro" id="IPR001487">
    <property type="entry name" value="Bromodomain"/>
</dbReference>
<evidence type="ECO:0000313" key="9">
    <source>
        <dbReference type="Proteomes" id="UP000625711"/>
    </source>
</evidence>
<keyword evidence="4 5" id="KW-0103">Bromodomain</keyword>
<evidence type="ECO:0000256" key="4">
    <source>
        <dbReference type="ARBA" id="ARBA00023117"/>
    </source>
</evidence>
<feature type="compositionally biased region" description="Pro residues" evidence="6">
    <location>
        <begin position="961"/>
        <end position="977"/>
    </location>
</feature>
<feature type="region of interest" description="Disordered" evidence="6">
    <location>
        <begin position="1145"/>
        <end position="1241"/>
    </location>
</feature>